<feature type="transmembrane region" description="Helical" evidence="1">
    <location>
        <begin position="69"/>
        <end position="89"/>
    </location>
</feature>
<evidence type="ECO:0000256" key="1">
    <source>
        <dbReference type="SAM" id="Phobius"/>
    </source>
</evidence>
<protein>
    <submittedName>
        <fullName evidence="2">Uncharacterized protein</fullName>
    </submittedName>
</protein>
<accession>A0ABY6Z5K0</accession>
<organism evidence="2 3">
    <name type="scientific">Alicyclobacillus dauci</name>
    <dbReference type="NCBI Taxonomy" id="1475485"/>
    <lineage>
        <taxon>Bacteria</taxon>
        <taxon>Bacillati</taxon>
        <taxon>Bacillota</taxon>
        <taxon>Bacilli</taxon>
        <taxon>Bacillales</taxon>
        <taxon>Alicyclobacillaceae</taxon>
        <taxon>Alicyclobacillus</taxon>
    </lineage>
</organism>
<evidence type="ECO:0000313" key="3">
    <source>
        <dbReference type="Proteomes" id="UP001164803"/>
    </source>
</evidence>
<gene>
    <name evidence="2" type="ORF">NZD86_01735</name>
</gene>
<dbReference type="RefSeq" id="WP_268044769.1">
    <property type="nucleotide sequence ID" value="NZ_CP104064.1"/>
</dbReference>
<feature type="transmembrane region" description="Helical" evidence="1">
    <location>
        <begin position="36"/>
        <end position="57"/>
    </location>
</feature>
<sequence>MMGRRISICAGIVELVLLGSWFLGGFAALGENSVKHIVQFIVFVAVVGILSSFYVVVRKRDSNLSMISSLVIAILSAIVLLVSLLGMWVTSM</sequence>
<keyword evidence="1" id="KW-0812">Transmembrane</keyword>
<dbReference type="EMBL" id="CP104064">
    <property type="protein sequence ID" value="WAH37295.1"/>
    <property type="molecule type" value="Genomic_DNA"/>
</dbReference>
<keyword evidence="1" id="KW-1133">Transmembrane helix</keyword>
<evidence type="ECO:0000313" key="2">
    <source>
        <dbReference type="EMBL" id="WAH37295.1"/>
    </source>
</evidence>
<reference evidence="2" key="1">
    <citation type="submission" date="2022-08" db="EMBL/GenBank/DDBJ databases">
        <title>Alicyclobacillus dauci DSM2870, complete genome.</title>
        <authorList>
            <person name="Wang Q."/>
            <person name="Cai R."/>
            <person name="Wang Z."/>
        </authorList>
    </citation>
    <scope>NUCLEOTIDE SEQUENCE</scope>
    <source>
        <strain evidence="2">DSM 28700</strain>
    </source>
</reference>
<proteinExistence type="predicted"/>
<dbReference type="Proteomes" id="UP001164803">
    <property type="component" value="Chromosome"/>
</dbReference>
<keyword evidence="1" id="KW-0472">Membrane</keyword>
<keyword evidence="3" id="KW-1185">Reference proteome</keyword>
<feature type="transmembrane region" description="Helical" evidence="1">
    <location>
        <begin position="12"/>
        <end position="30"/>
    </location>
</feature>
<name>A0ABY6Z5K0_9BACL</name>